<reference evidence="2 3" key="1">
    <citation type="journal article" date="2016" name="Nat. Commun.">
        <title>Ectomycorrhizal ecology is imprinted in the genome of the dominant symbiotic fungus Cenococcum geophilum.</title>
        <authorList>
            <consortium name="DOE Joint Genome Institute"/>
            <person name="Peter M."/>
            <person name="Kohler A."/>
            <person name="Ohm R.A."/>
            <person name="Kuo A."/>
            <person name="Krutzmann J."/>
            <person name="Morin E."/>
            <person name="Arend M."/>
            <person name="Barry K.W."/>
            <person name="Binder M."/>
            <person name="Choi C."/>
            <person name="Clum A."/>
            <person name="Copeland A."/>
            <person name="Grisel N."/>
            <person name="Haridas S."/>
            <person name="Kipfer T."/>
            <person name="LaButti K."/>
            <person name="Lindquist E."/>
            <person name="Lipzen A."/>
            <person name="Maire R."/>
            <person name="Meier B."/>
            <person name="Mihaltcheva S."/>
            <person name="Molinier V."/>
            <person name="Murat C."/>
            <person name="Poggeler S."/>
            <person name="Quandt C.A."/>
            <person name="Sperisen C."/>
            <person name="Tritt A."/>
            <person name="Tisserant E."/>
            <person name="Crous P.W."/>
            <person name="Henrissat B."/>
            <person name="Nehls U."/>
            <person name="Egli S."/>
            <person name="Spatafora J.W."/>
            <person name="Grigoriev I.V."/>
            <person name="Martin F.M."/>
        </authorList>
    </citation>
    <scope>NUCLEOTIDE SEQUENCE [LARGE SCALE GENOMIC DNA]</scope>
    <source>
        <strain evidence="2 3">CBS 459.81</strain>
    </source>
</reference>
<name>A0A8E2EK62_9PEZI</name>
<accession>A0A8E2EK62</accession>
<dbReference type="PANTHER" id="PTHR35391">
    <property type="entry name" value="C2H2-TYPE DOMAIN-CONTAINING PROTEIN-RELATED"/>
    <property type="match status" value="1"/>
</dbReference>
<dbReference type="InterPro" id="IPR046497">
    <property type="entry name" value="DUF6590"/>
</dbReference>
<evidence type="ECO:0000313" key="3">
    <source>
        <dbReference type="Proteomes" id="UP000250266"/>
    </source>
</evidence>
<sequence length="163" mass="18872">LRMNGKTFFRIGRVFAVIFSEPLGERIPHHDNDNVTINIYGEMIFTQIRSFVAVQERWKTNKPYSPIFTYSRRGTTKPGVRPSEHAIIYTVDNTPTLLEGEHGITKEPIAMEPATSDIQVHSASRIWFGKVYHIKWNLKVKNIGRVIEADLENLLTYYHIEID</sequence>
<dbReference type="AlphaFoldDB" id="A0A8E2EK62"/>
<dbReference type="Pfam" id="PF20233">
    <property type="entry name" value="DUF6590"/>
    <property type="match status" value="1"/>
</dbReference>
<evidence type="ECO:0000313" key="2">
    <source>
        <dbReference type="EMBL" id="OCK85419.1"/>
    </source>
</evidence>
<dbReference type="PANTHER" id="PTHR35391:SF5">
    <property type="entry name" value="DUF6590 DOMAIN-CONTAINING PROTEIN"/>
    <property type="match status" value="1"/>
</dbReference>
<feature type="non-terminal residue" evidence="2">
    <location>
        <position position="1"/>
    </location>
</feature>
<dbReference type="OrthoDB" id="3559580at2759"/>
<keyword evidence="3" id="KW-1185">Reference proteome</keyword>
<organism evidence="2 3">
    <name type="scientific">Lepidopterella palustris CBS 459.81</name>
    <dbReference type="NCBI Taxonomy" id="1314670"/>
    <lineage>
        <taxon>Eukaryota</taxon>
        <taxon>Fungi</taxon>
        <taxon>Dikarya</taxon>
        <taxon>Ascomycota</taxon>
        <taxon>Pezizomycotina</taxon>
        <taxon>Dothideomycetes</taxon>
        <taxon>Pleosporomycetidae</taxon>
        <taxon>Mytilinidiales</taxon>
        <taxon>Argynnaceae</taxon>
        <taxon>Lepidopterella</taxon>
    </lineage>
</organism>
<evidence type="ECO:0000259" key="1">
    <source>
        <dbReference type="Pfam" id="PF20233"/>
    </source>
</evidence>
<dbReference type="EMBL" id="KV744819">
    <property type="protein sequence ID" value="OCK85419.1"/>
    <property type="molecule type" value="Genomic_DNA"/>
</dbReference>
<gene>
    <name evidence="2" type="ORF">K432DRAFT_286866</name>
</gene>
<protein>
    <recommendedName>
        <fullName evidence="1">DUF6590 domain-containing protein</fullName>
    </recommendedName>
</protein>
<proteinExistence type="predicted"/>
<feature type="domain" description="DUF6590" evidence="1">
    <location>
        <begin position="6"/>
        <end position="155"/>
    </location>
</feature>
<dbReference type="Proteomes" id="UP000250266">
    <property type="component" value="Unassembled WGS sequence"/>
</dbReference>